<dbReference type="GO" id="GO:0006954">
    <property type="term" value="P:inflammatory response"/>
    <property type="evidence" value="ECO:0007669"/>
    <property type="project" value="TreeGrafter"/>
</dbReference>
<dbReference type="PANTHER" id="PTHR15317">
    <property type="entry name" value="T-CELL SURFACE PROTEIN TACTILE"/>
    <property type="match status" value="1"/>
</dbReference>
<proteinExistence type="predicted"/>
<protein>
    <recommendedName>
        <fullName evidence="2">Ig-like domain-containing protein</fullName>
    </recommendedName>
</protein>
<dbReference type="Pfam" id="PF07686">
    <property type="entry name" value="V-set"/>
    <property type="match status" value="1"/>
</dbReference>
<dbReference type="InterPro" id="IPR013783">
    <property type="entry name" value="Ig-like_fold"/>
</dbReference>
<keyword evidence="1" id="KW-0472">Membrane</keyword>
<reference evidence="3" key="1">
    <citation type="submission" date="2023-03" db="EMBL/GenBank/DDBJ databases">
        <title>Electrophorus voltai genome.</title>
        <authorList>
            <person name="Bian C."/>
        </authorList>
    </citation>
    <scope>NUCLEOTIDE SEQUENCE</scope>
    <source>
        <strain evidence="3">CB-2022</strain>
        <tissue evidence="3">Muscle</tissue>
    </source>
</reference>
<feature type="non-terminal residue" evidence="3">
    <location>
        <position position="1"/>
    </location>
</feature>
<gene>
    <name evidence="3" type="ORF">P4O66_005642</name>
</gene>
<keyword evidence="1" id="KW-1133">Transmembrane helix</keyword>
<keyword evidence="4" id="KW-1185">Reference proteome</keyword>
<dbReference type="SMART" id="SM00409">
    <property type="entry name" value="IG"/>
    <property type="match status" value="3"/>
</dbReference>
<comment type="caution">
    <text evidence="3">The sequence shown here is derived from an EMBL/GenBank/DDBJ whole genome shotgun (WGS) entry which is preliminary data.</text>
</comment>
<feature type="transmembrane region" description="Helical" evidence="1">
    <location>
        <begin position="422"/>
        <end position="439"/>
    </location>
</feature>
<dbReference type="InterPro" id="IPR003599">
    <property type="entry name" value="Ig_sub"/>
</dbReference>
<dbReference type="InterPro" id="IPR036179">
    <property type="entry name" value="Ig-like_dom_sf"/>
</dbReference>
<dbReference type="InterPro" id="IPR013106">
    <property type="entry name" value="Ig_V-set"/>
</dbReference>
<dbReference type="GO" id="GO:0007160">
    <property type="term" value="P:cell-matrix adhesion"/>
    <property type="evidence" value="ECO:0007669"/>
    <property type="project" value="TreeGrafter"/>
</dbReference>
<evidence type="ECO:0000313" key="4">
    <source>
        <dbReference type="Proteomes" id="UP001239994"/>
    </source>
</evidence>
<feature type="domain" description="Ig-like" evidence="2">
    <location>
        <begin position="115"/>
        <end position="180"/>
    </location>
</feature>
<evidence type="ECO:0000259" key="2">
    <source>
        <dbReference type="PROSITE" id="PS50835"/>
    </source>
</evidence>
<dbReference type="SUPFAM" id="SSF48726">
    <property type="entry name" value="Immunoglobulin"/>
    <property type="match status" value="2"/>
</dbReference>
<dbReference type="InterPro" id="IPR007110">
    <property type="entry name" value="Ig-like_dom"/>
</dbReference>
<name>A0AAD8ZJV1_9TELE</name>
<evidence type="ECO:0000313" key="3">
    <source>
        <dbReference type="EMBL" id="KAK1800407.1"/>
    </source>
</evidence>
<evidence type="ECO:0000256" key="1">
    <source>
        <dbReference type="SAM" id="Phobius"/>
    </source>
</evidence>
<dbReference type="PANTHER" id="PTHR15317:SF1">
    <property type="entry name" value="T-CELL SURFACE PROTEIN TACTILE"/>
    <property type="match status" value="1"/>
</dbReference>
<organism evidence="3 4">
    <name type="scientific">Electrophorus voltai</name>
    <dbReference type="NCBI Taxonomy" id="2609070"/>
    <lineage>
        <taxon>Eukaryota</taxon>
        <taxon>Metazoa</taxon>
        <taxon>Chordata</taxon>
        <taxon>Craniata</taxon>
        <taxon>Vertebrata</taxon>
        <taxon>Euteleostomi</taxon>
        <taxon>Actinopterygii</taxon>
        <taxon>Neopterygii</taxon>
        <taxon>Teleostei</taxon>
        <taxon>Ostariophysi</taxon>
        <taxon>Gymnotiformes</taxon>
        <taxon>Gymnotoidei</taxon>
        <taxon>Gymnotidae</taxon>
        <taxon>Electrophorus</taxon>
    </lineage>
</organism>
<dbReference type="AlphaFoldDB" id="A0AAD8ZJV1"/>
<dbReference type="InterPro" id="IPR042381">
    <property type="entry name" value="CD96"/>
</dbReference>
<dbReference type="Proteomes" id="UP001239994">
    <property type="component" value="Unassembled WGS sequence"/>
</dbReference>
<dbReference type="Gene3D" id="2.60.40.10">
    <property type="entry name" value="Immunoglobulins"/>
    <property type="match status" value="2"/>
</dbReference>
<keyword evidence="1" id="KW-0812">Transmembrane</keyword>
<dbReference type="PROSITE" id="PS50835">
    <property type="entry name" value="IG_LIKE"/>
    <property type="match status" value="2"/>
</dbReference>
<dbReference type="EMBL" id="JAROKS010000010">
    <property type="protein sequence ID" value="KAK1800407.1"/>
    <property type="molecule type" value="Genomic_DNA"/>
</dbReference>
<accession>A0AAD8ZJV1</accession>
<feature type="domain" description="Ig-like" evidence="2">
    <location>
        <begin position="17"/>
        <end position="111"/>
    </location>
</feature>
<sequence>TQNVFKEHEKILKAAVGQNLTLRCITSEEHEININQLEWSRANQKLVVFNPAYPIHYDANVTLRLINRTDTAKLQGSVLILNNVKKNDTGDYVCDITTFPNGSIKRIISVQVMDPKVFMEVMPSTGILIEGDMVNITCGSNPPADSYTLWYSQSNLSLKSQNGDFTIQNITRHSDDLMCRPLWNSSNPHLQGLRSSKQLTVDFLDSIECNSSSQIQVETGTNLIITCEAMSSKSLQYVWKKGNLIVSSDVTLRLWSVNISCSGIYTLTVNAENHSRLYRQRNFTVTVLNRTHTAHMETSQTSRTTLTTAGTTIMTSQSGHISSPSYSTSTMKGASIKTTSPPAGNITTLQAHVTTLGSDLTNTATTSADVSREGCCKWQNATSSPVSPRSAHFNTSTVTSASVSKIIFTSEGTKKLKQTHEVYILIPLFLLLVLIGFLYRRYIIQKRMDKPPPFKPPPPPVKYTSVRDHNLRMTDILV</sequence>